<proteinExistence type="predicted"/>
<evidence type="ECO:0000313" key="1">
    <source>
        <dbReference type="EMBL" id="MFD1745788.1"/>
    </source>
</evidence>
<comment type="caution">
    <text evidence="1">The sequence shown here is derived from an EMBL/GenBank/DDBJ whole genome shotgun (WGS) entry which is preliminary data.</text>
</comment>
<accession>A0ABW4M2Y6</accession>
<keyword evidence="2" id="KW-1185">Reference proteome</keyword>
<name>A0ABW4M2Y6_9HYPH</name>
<gene>
    <name evidence="1" type="ORF">ACFSE1_09975</name>
</gene>
<evidence type="ECO:0000313" key="2">
    <source>
        <dbReference type="Proteomes" id="UP001597322"/>
    </source>
</evidence>
<reference evidence="2" key="1">
    <citation type="journal article" date="2019" name="Int. J. Syst. Evol. Microbiol.">
        <title>The Global Catalogue of Microorganisms (GCM) 10K type strain sequencing project: providing services to taxonomists for standard genome sequencing and annotation.</title>
        <authorList>
            <consortium name="The Broad Institute Genomics Platform"/>
            <consortium name="The Broad Institute Genome Sequencing Center for Infectious Disease"/>
            <person name="Wu L."/>
            <person name="Ma J."/>
        </authorList>
    </citation>
    <scope>NUCLEOTIDE SEQUENCE [LARGE SCALE GENOMIC DNA]</scope>
    <source>
        <strain evidence="2">CG52</strain>
    </source>
</reference>
<organism evidence="1 2">
    <name type="scientific">Rhizobium helianthi</name>
    <dbReference type="NCBI Taxonomy" id="1132695"/>
    <lineage>
        <taxon>Bacteria</taxon>
        <taxon>Pseudomonadati</taxon>
        <taxon>Pseudomonadota</taxon>
        <taxon>Alphaproteobacteria</taxon>
        <taxon>Hyphomicrobiales</taxon>
        <taxon>Rhizobiaceae</taxon>
        <taxon>Rhizobium/Agrobacterium group</taxon>
        <taxon>Rhizobium</taxon>
    </lineage>
</organism>
<dbReference type="EMBL" id="JBHUEQ010000016">
    <property type="protein sequence ID" value="MFD1745788.1"/>
    <property type="molecule type" value="Genomic_DNA"/>
</dbReference>
<dbReference type="RefSeq" id="WP_377400148.1">
    <property type="nucleotide sequence ID" value="NZ_JBHUEQ010000016.1"/>
</dbReference>
<sequence>MRSKKPIEKMWSRIETDAVCDTRKLCAAIVRMSEQYKAILPSEYDPNFIFHALNEATWQDVRRIQANLETAQSGLNILAGTSLERYRMPIKSTEPA</sequence>
<protein>
    <submittedName>
        <fullName evidence="1">Uncharacterized protein</fullName>
    </submittedName>
</protein>
<dbReference type="Proteomes" id="UP001597322">
    <property type="component" value="Unassembled WGS sequence"/>
</dbReference>